<evidence type="ECO:0000313" key="2">
    <source>
        <dbReference type="EMBL" id="APT90890.1"/>
    </source>
</evidence>
<evidence type="ECO:0008006" key="4">
    <source>
        <dbReference type="Google" id="ProtNLM"/>
    </source>
</evidence>
<evidence type="ECO:0000256" key="1">
    <source>
        <dbReference type="SAM" id="MobiDB-lite"/>
    </source>
</evidence>
<feature type="compositionally biased region" description="Basic and acidic residues" evidence="1">
    <location>
        <begin position="224"/>
        <end position="256"/>
    </location>
</feature>
<feature type="region of interest" description="Disordered" evidence="1">
    <location>
        <begin position="210"/>
        <end position="256"/>
    </location>
</feature>
<accession>A0A1L7CYI5</accession>
<proteinExistence type="predicted"/>
<name>A0A1L7CYI5_9CORY</name>
<dbReference type="AlphaFoldDB" id="A0A1L7CYI5"/>
<dbReference type="Proteomes" id="UP000185469">
    <property type="component" value="Chromosome"/>
</dbReference>
<organism evidence="2 3">
    <name type="scientific">Corynebacterium sphenisci DSM 44792</name>
    <dbReference type="NCBI Taxonomy" id="1437874"/>
    <lineage>
        <taxon>Bacteria</taxon>
        <taxon>Bacillati</taxon>
        <taxon>Actinomycetota</taxon>
        <taxon>Actinomycetes</taxon>
        <taxon>Mycobacteriales</taxon>
        <taxon>Corynebacteriaceae</taxon>
        <taxon>Corynebacterium</taxon>
    </lineage>
</organism>
<reference evidence="2 3" key="1">
    <citation type="submission" date="2014-08" db="EMBL/GenBank/DDBJ databases">
        <title>Complete genome sequence of Corynebacterium sphenisci CECT 5990(T) (=DSM 44792(T)), isolated from healthy wild penguins.</title>
        <authorList>
            <person name="Ruckert C."/>
            <person name="Albersmeier A."/>
            <person name="Winkler A."/>
            <person name="Kalinowski J."/>
        </authorList>
    </citation>
    <scope>NUCLEOTIDE SEQUENCE [LARGE SCALE GENOMIC DNA]</scope>
    <source>
        <strain evidence="2 3">DSM 44792</strain>
    </source>
</reference>
<dbReference type="KEGG" id="csph:CSPHI_07355"/>
<dbReference type="EMBL" id="CP009248">
    <property type="protein sequence ID" value="APT90890.1"/>
    <property type="molecule type" value="Genomic_DNA"/>
</dbReference>
<keyword evidence="3" id="KW-1185">Reference proteome</keyword>
<protein>
    <recommendedName>
        <fullName evidence="4">Cobalamin biosynthesis protein CbiX</fullName>
    </recommendedName>
</protein>
<evidence type="ECO:0000313" key="3">
    <source>
        <dbReference type="Proteomes" id="UP000185469"/>
    </source>
</evidence>
<sequence length="256" mass="25883">MPLAGPEVPDPDSWNRLLADAGIPAEPAVRPAELPAALDGAPAVVLPLAAGRDPRPAADAARAVAFARRAGAGHVLAPALADATAVIAALRANIRARCGPGVAAVVASIALDPWADAELFRIARLAWQYGATPVEVGFEGAEPAVAAAAERARLLGATGVAVLRADLDPDPARGAPLWRPAAAAELIARRVGQAIDAAACGDPGIAAALAAGHDHGPAHSHGPAGEHRHDHAHGPHGHGRDHDGHDHHHHPAEGRS</sequence>
<gene>
    <name evidence="2" type="ORF">CSPHI_07355</name>
</gene>
<dbReference type="STRING" id="1437874.CSPHI_07355"/>